<keyword evidence="2" id="KW-0012">Acyltransferase</keyword>
<evidence type="ECO:0000313" key="5">
    <source>
        <dbReference type="EMBL" id="KUH36333.1"/>
    </source>
</evidence>
<reference evidence="5 6" key="1">
    <citation type="submission" date="2015-11" db="EMBL/GenBank/DDBJ databases">
        <title>Genome-wide analysis reveals the secondary metabolome in Streptomyces kanasensis ZX01.</title>
        <authorList>
            <person name="Zhang G."/>
            <person name="Han L."/>
            <person name="Feng J."/>
            <person name="Zhang X."/>
        </authorList>
    </citation>
    <scope>NUCLEOTIDE SEQUENCE [LARGE SCALE GENOMIC DNA]</scope>
    <source>
        <strain evidence="5 6">ZX01</strain>
    </source>
</reference>
<dbReference type="InterPro" id="IPR050832">
    <property type="entry name" value="Bact_Acetyltransf"/>
</dbReference>
<protein>
    <submittedName>
        <fullName evidence="5">GCN5 family acetyltransferase</fullName>
    </submittedName>
</protein>
<feature type="domain" description="N-acetyltransferase" evidence="4">
    <location>
        <begin position="1"/>
        <end position="137"/>
    </location>
</feature>
<evidence type="ECO:0000313" key="6">
    <source>
        <dbReference type="Proteomes" id="UP000054011"/>
    </source>
</evidence>
<dbReference type="RefSeq" id="WP_058944370.1">
    <property type="nucleotide sequence ID" value="NZ_LNSV01000081.1"/>
</dbReference>
<dbReference type="SUPFAM" id="SSF55729">
    <property type="entry name" value="Acyl-CoA N-acyltransferases (Nat)"/>
    <property type="match status" value="1"/>
</dbReference>
<evidence type="ECO:0000256" key="3">
    <source>
        <dbReference type="SAM" id="MobiDB-lite"/>
    </source>
</evidence>
<gene>
    <name evidence="5" type="ORF">ATE80_24125</name>
</gene>
<dbReference type="EMBL" id="LNSV01000081">
    <property type="protein sequence ID" value="KUH36333.1"/>
    <property type="molecule type" value="Genomic_DNA"/>
</dbReference>
<dbReference type="InterPro" id="IPR000182">
    <property type="entry name" value="GNAT_dom"/>
</dbReference>
<dbReference type="Gene3D" id="3.40.630.30">
    <property type="match status" value="1"/>
</dbReference>
<dbReference type="OrthoDB" id="9787920at2"/>
<dbReference type="Pfam" id="PF00583">
    <property type="entry name" value="Acetyltransf_1"/>
    <property type="match status" value="1"/>
</dbReference>
<dbReference type="InterPro" id="IPR016181">
    <property type="entry name" value="Acyl_CoA_acyltransferase"/>
</dbReference>
<organism evidence="5 6">
    <name type="scientific">Streptomyces kanasensis</name>
    <dbReference type="NCBI Taxonomy" id="936756"/>
    <lineage>
        <taxon>Bacteria</taxon>
        <taxon>Bacillati</taxon>
        <taxon>Actinomycetota</taxon>
        <taxon>Actinomycetes</taxon>
        <taxon>Kitasatosporales</taxon>
        <taxon>Streptomycetaceae</taxon>
        <taxon>Streptomyces</taxon>
    </lineage>
</organism>
<dbReference type="AlphaFoldDB" id="A0A117IUV3"/>
<dbReference type="CDD" id="cd04301">
    <property type="entry name" value="NAT_SF"/>
    <property type="match status" value="1"/>
</dbReference>
<name>A0A117IUV3_9ACTN</name>
<feature type="compositionally biased region" description="Basic and acidic residues" evidence="3">
    <location>
        <begin position="126"/>
        <end position="139"/>
    </location>
</feature>
<keyword evidence="1 5" id="KW-0808">Transferase</keyword>
<evidence type="ECO:0000256" key="2">
    <source>
        <dbReference type="ARBA" id="ARBA00023315"/>
    </source>
</evidence>
<dbReference type="Proteomes" id="UP000054011">
    <property type="component" value="Unassembled WGS sequence"/>
</dbReference>
<dbReference type="PANTHER" id="PTHR43877">
    <property type="entry name" value="AMINOALKYLPHOSPHONATE N-ACETYLTRANSFERASE-RELATED-RELATED"/>
    <property type="match status" value="1"/>
</dbReference>
<dbReference type="PROSITE" id="PS51186">
    <property type="entry name" value="GNAT"/>
    <property type="match status" value="1"/>
</dbReference>
<dbReference type="STRING" id="936756.ATE80_24125"/>
<keyword evidence="6" id="KW-1185">Reference proteome</keyword>
<sequence>MRLSVGGEDKELSELLDRALTEFNARATGVADEGELSVRATDDTGAVVGGVTGWTWGTGCEIHMLWVRDDQRGTGLGTRLVRAAEAEARRRGCRHVAVSSYTFQAPDFYRKLGYTETGRTPGVPGGHEDVHLHKHLTDD</sequence>
<comment type="caution">
    <text evidence="5">The sequence shown here is derived from an EMBL/GenBank/DDBJ whole genome shotgun (WGS) entry which is preliminary data.</text>
</comment>
<feature type="region of interest" description="Disordered" evidence="3">
    <location>
        <begin position="119"/>
        <end position="139"/>
    </location>
</feature>
<dbReference type="GO" id="GO:0016747">
    <property type="term" value="F:acyltransferase activity, transferring groups other than amino-acyl groups"/>
    <property type="evidence" value="ECO:0007669"/>
    <property type="project" value="InterPro"/>
</dbReference>
<evidence type="ECO:0000256" key="1">
    <source>
        <dbReference type="ARBA" id="ARBA00022679"/>
    </source>
</evidence>
<proteinExistence type="predicted"/>
<evidence type="ECO:0000259" key="4">
    <source>
        <dbReference type="PROSITE" id="PS51186"/>
    </source>
</evidence>
<accession>A0A117IUV3</accession>